<evidence type="ECO:0000256" key="2">
    <source>
        <dbReference type="ARBA" id="ARBA00022630"/>
    </source>
</evidence>
<evidence type="ECO:0000313" key="9">
    <source>
        <dbReference type="Proteomes" id="UP001237642"/>
    </source>
</evidence>
<evidence type="ECO:0000256" key="3">
    <source>
        <dbReference type="ARBA" id="ARBA00022827"/>
    </source>
</evidence>
<keyword evidence="4" id="KW-0560">Oxidoreductase</keyword>
<evidence type="ECO:0000256" key="5">
    <source>
        <dbReference type="SAM" id="Coils"/>
    </source>
</evidence>
<evidence type="ECO:0000259" key="7">
    <source>
        <dbReference type="Pfam" id="PF13963"/>
    </source>
</evidence>
<dbReference type="InterPro" id="IPR007867">
    <property type="entry name" value="GMC_OxRtase_C"/>
</dbReference>
<comment type="caution">
    <text evidence="8">The sequence shown here is derived from an EMBL/GenBank/DDBJ whole genome shotgun (WGS) entry which is preliminary data.</text>
</comment>
<evidence type="ECO:0000256" key="4">
    <source>
        <dbReference type="ARBA" id="ARBA00023002"/>
    </source>
</evidence>
<feature type="domain" description="Transposase-associated" evidence="7">
    <location>
        <begin position="6"/>
        <end position="85"/>
    </location>
</feature>
<name>A0AAD8J460_9APIA</name>
<keyword evidence="3" id="KW-0274">FAD</keyword>
<dbReference type="PANTHER" id="PTHR46056:SF10">
    <property type="entry name" value="LONG-CHAIN-ALCOHOL OXIDASE FAO3"/>
    <property type="match status" value="1"/>
</dbReference>
<dbReference type="InterPro" id="IPR029480">
    <property type="entry name" value="Transpos_assoc"/>
</dbReference>
<accession>A0AAD8J460</accession>
<reference evidence="8" key="1">
    <citation type="submission" date="2023-02" db="EMBL/GenBank/DDBJ databases">
        <title>Genome of toxic invasive species Heracleum sosnowskyi carries increased number of genes despite the absence of recent whole-genome duplications.</title>
        <authorList>
            <person name="Schelkunov M."/>
            <person name="Shtratnikova V."/>
            <person name="Makarenko M."/>
            <person name="Klepikova A."/>
            <person name="Omelchenko D."/>
            <person name="Novikova G."/>
            <person name="Obukhova E."/>
            <person name="Bogdanov V."/>
            <person name="Penin A."/>
            <person name="Logacheva M."/>
        </authorList>
    </citation>
    <scope>NUCLEOTIDE SEQUENCE</scope>
    <source>
        <strain evidence="8">Hsosn_3</strain>
        <tissue evidence="8">Leaf</tissue>
    </source>
</reference>
<keyword evidence="5" id="KW-0175">Coiled coil</keyword>
<dbReference type="InterPro" id="IPR004252">
    <property type="entry name" value="Probable_transposase_24"/>
</dbReference>
<protein>
    <recommendedName>
        <fullName evidence="10">Transposase-associated domain-containing protein</fullName>
    </recommendedName>
</protein>
<evidence type="ECO:0008006" key="10">
    <source>
        <dbReference type="Google" id="ProtNLM"/>
    </source>
</evidence>
<dbReference type="InterPro" id="IPR036188">
    <property type="entry name" value="FAD/NAD-bd_sf"/>
</dbReference>
<reference evidence="8" key="2">
    <citation type="submission" date="2023-05" db="EMBL/GenBank/DDBJ databases">
        <authorList>
            <person name="Schelkunov M.I."/>
        </authorList>
    </citation>
    <scope>NUCLEOTIDE SEQUENCE</scope>
    <source>
        <strain evidence="8">Hsosn_3</strain>
        <tissue evidence="8">Leaf</tissue>
    </source>
</reference>
<keyword evidence="2" id="KW-0285">Flavoprotein</keyword>
<dbReference type="Gene3D" id="3.50.50.60">
    <property type="entry name" value="FAD/NAD(P)-binding domain"/>
    <property type="match status" value="1"/>
</dbReference>
<dbReference type="GO" id="GO:0016614">
    <property type="term" value="F:oxidoreductase activity, acting on CH-OH group of donors"/>
    <property type="evidence" value="ECO:0007669"/>
    <property type="project" value="InterPro"/>
</dbReference>
<feature type="domain" description="Glucose-methanol-choline oxidoreductase C-terminal" evidence="6">
    <location>
        <begin position="124"/>
        <end position="244"/>
    </location>
</feature>
<evidence type="ECO:0000256" key="1">
    <source>
        <dbReference type="ARBA" id="ARBA00010790"/>
    </source>
</evidence>
<gene>
    <name evidence="8" type="ORF">POM88_007308</name>
</gene>
<evidence type="ECO:0000313" key="8">
    <source>
        <dbReference type="EMBL" id="KAK1397445.1"/>
    </source>
</evidence>
<dbReference type="Pfam" id="PF05199">
    <property type="entry name" value="GMC_oxred_C"/>
    <property type="match status" value="1"/>
</dbReference>
<dbReference type="EMBL" id="JAUIZM010000002">
    <property type="protein sequence ID" value="KAK1397445.1"/>
    <property type="molecule type" value="Genomic_DNA"/>
</dbReference>
<keyword evidence="9" id="KW-1185">Reference proteome</keyword>
<dbReference type="AlphaFoldDB" id="A0AAD8J460"/>
<dbReference type="SUPFAM" id="SSF51905">
    <property type="entry name" value="FAD/NAD(P)-binding domain"/>
    <property type="match status" value="1"/>
</dbReference>
<organism evidence="8 9">
    <name type="scientific">Heracleum sosnowskyi</name>
    <dbReference type="NCBI Taxonomy" id="360622"/>
    <lineage>
        <taxon>Eukaryota</taxon>
        <taxon>Viridiplantae</taxon>
        <taxon>Streptophyta</taxon>
        <taxon>Embryophyta</taxon>
        <taxon>Tracheophyta</taxon>
        <taxon>Spermatophyta</taxon>
        <taxon>Magnoliopsida</taxon>
        <taxon>eudicotyledons</taxon>
        <taxon>Gunneridae</taxon>
        <taxon>Pentapetalae</taxon>
        <taxon>asterids</taxon>
        <taxon>campanulids</taxon>
        <taxon>Apiales</taxon>
        <taxon>Apiaceae</taxon>
        <taxon>Apioideae</taxon>
        <taxon>apioid superclade</taxon>
        <taxon>Tordylieae</taxon>
        <taxon>Tordyliinae</taxon>
        <taxon>Heracleum</taxon>
    </lineage>
</organism>
<dbReference type="Pfam" id="PF13963">
    <property type="entry name" value="Transpos_assoc"/>
    <property type="match status" value="1"/>
</dbReference>
<comment type="similarity">
    <text evidence="1">Belongs to the GMC oxidoreductase family.</text>
</comment>
<sequence length="493" mass="55968">MAEDCSWMYNRIEKGLVRSEFRDGVLRFVDFALHQPGCTDGAKIKCPCILPKCRNKRYLEVDEVMIHLCRKGFIPHYEVWSSHGERFVHKDTHVGESSNRVDYRGDYIQMVRDRGSGKVKVEGRISYKMNKEDNENIRAGLKEALKILIAAGAIEVGTHQSDGQRFKCKGTTAAELEEFLDKISAAQGPKSMVKYWTTYSTAHQMGSCRMGIDDTQGAVDDNGESWEAQDLFVCDSSVLPTAVGRYFAWDEADDAAYYTAWKQHAARMYAVLMNRFHDTYKKKAMKHPALSDAQYQQWCVHWSDPDFQKISSIKRDNRHSEVCGQGTGMSRHLGGSIPVLKHMDNMRKKASGESPNAWEVFQKIKCRNGVPVDEQSKQIKDRMDARIKQLTDEGVAYDINEVFGEVNAKTKKQRVVGLGSAASSFCIAPSGPSGESSGQSTRQVTEEIQQLKENLNIKDEEIRRLKEEQESMKEHFNEKLAEVFRRLDGTNEC</sequence>
<proteinExistence type="inferred from homology"/>
<feature type="coiled-coil region" evidence="5">
    <location>
        <begin position="441"/>
        <end position="482"/>
    </location>
</feature>
<dbReference type="PANTHER" id="PTHR46056">
    <property type="entry name" value="LONG-CHAIN-ALCOHOL OXIDASE"/>
    <property type="match status" value="1"/>
</dbReference>
<evidence type="ECO:0000259" key="6">
    <source>
        <dbReference type="Pfam" id="PF05199"/>
    </source>
</evidence>
<dbReference type="Proteomes" id="UP001237642">
    <property type="component" value="Unassembled WGS sequence"/>
</dbReference>
<dbReference type="Pfam" id="PF03004">
    <property type="entry name" value="Transposase_24"/>
    <property type="match status" value="1"/>
</dbReference>